<proteinExistence type="predicted"/>
<dbReference type="Proteomes" id="UP001390669">
    <property type="component" value="Unassembled WGS sequence"/>
</dbReference>
<dbReference type="RefSeq" id="WP_406951089.1">
    <property type="nucleotide sequence ID" value="NZ_JAYMRW010000001.1"/>
</dbReference>
<accession>A0ABU9S5B9</accession>
<feature type="compositionally biased region" description="Low complexity" evidence="1">
    <location>
        <begin position="53"/>
        <end position="67"/>
    </location>
</feature>
<feature type="compositionally biased region" description="Polar residues" evidence="1">
    <location>
        <begin position="43"/>
        <end position="52"/>
    </location>
</feature>
<feature type="region of interest" description="Disordered" evidence="1">
    <location>
        <begin position="42"/>
        <end position="67"/>
    </location>
</feature>
<organism evidence="2 3">
    <name type="scientific">Paraburkholderia guartelaensis</name>
    <dbReference type="NCBI Taxonomy" id="2546446"/>
    <lineage>
        <taxon>Bacteria</taxon>
        <taxon>Pseudomonadati</taxon>
        <taxon>Pseudomonadota</taxon>
        <taxon>Betaproteobacteria</taxon>
        <taxon>Burkholderiales</taxon>
        <taxon>Burkholderiaceae</taxon>
        <taxon>Paraburkholderia</taxon>
    </lineage>
</organism>
<evidence type="ECO:0000313" key="3">
    <source>
        <dbReference type="Proteomes" id="UP001390669"/>
    </source>
</evidence>
<evidence type="ECO:0000313" key="2">
    <source>
        <dbReference type="EMBL" id="MEM5446073.1"/>
    </source>
</evidence>
<name>A0ABU9S5B9_9BURK</name>
<dbReference type="EMBL" id="JAYMRW010000001">
    <property type="protein sequence ID" value="MEM5446073.1"/>
    <property type="molecule type" value="Genomic_DNA"/>
</dbReference>
<gene>
    <name evidence="2" type="ORF">VSR33_01005</name>
</gene>
<reference evidence="2 3" key="1">
    <citation type="submission" date="2024-01" db="EMBL/GenBank/DDBJ databases">
        <title>The diversity of rhizobia nodulating Mimosa spp. in eleven states of Brazil covering several biomes is determined by host plant, location, and edaphic factors.</title>
        <authorList>
            <person name="Rouws L."/>
            <person name="Barauna A."/>
            <person name="Beukes C."/>
            <person name="De Faria S.M."/>
            <person name="Gross E."/>
            <person name="Dos Reis Junior F.B."/>
            <person name="Simon M."/>
            <person name="Maluk M."/>
            <person name="Odee D.W."/>
            <person name="Kenicer G."/>
            <person name="Young J.P.W."/>
            <person name="Reis V.M."/>
            <person name="Zilli J."/>
            <person name="James E.K."/>
        </authorList>
    </citation>
    <scope>NUCLEOTIDE SEQUENCE [LARGE SCALE GENOMIC DNA]</scope>
    <source>
        <strain evidence="2 3">JPY164</strain>
    </source>
</reference>
<sequence length="67" mass="6684">MKVARHIAGPLLEYQMRHSVTGIIVLAALLALLSAAGCKRADNTSAQSDTGMSSSPAAASSAAGASQ</sequence>
<evidence type="ECO:0000256" key="1">
    <source>
        <dbReference type="SAM" id="MobiDB-lite"/>
    </source>
</evidence>
<comment type="caution">
    <text evidence="2">The sequence shown here is derived from an EMBL/GenBank/DDBJ whole genome shotgun (WGS) entry which is preliminary data.</text>
</comment>
<protein>
    <submittedName>
        <fullName evidence="2">Uncharacterized protein</fullName>
    </submittedName>
</protein>
<keyword evidence="3" id="KW-1185">Reference proteome</keyword>